<dbReference type="Proteomes" id="UP000826661">
    <property type="component" value="Chromosome III"/>
</dbReference>
<name>A0A8G0L8Z5_9HYPO</name>
<keyword evidence="1" id="KW-0732">Signal</keyword>
<keyword evidence="3" id="KW-1185">Reference proteome</keyword>
<evidence type="ECO:0000256" key="1">
    <source>
        <dbReference type="SAM" id="SignalP"/>
    </source>
</evidence>
<evidence type="ECO:0008006" key="4">
    <source>
        <dbReference type="Google" id="ProtNLM"/>
    </source>
</evidence>
<organism evidence="2 3">
    <name type="scientific">Trichoderma simmonsii</name>
    <dbReference type="NCBI Taxonomy" id="1491479"/>
    <lineage>
        <taxon>Eukaryota</taxon>
        <taxon>Fungi</taxon>
        <taxon>Dikarya</taxon>
        <taxon>Ascomycota</taxon>
        <taxon>Pezizomycotina</taxon>
        <taxon>Sordariomycetes</taxon>
        <taxon>Hypocreomycetidae</taxon>
        <taxon>Hypocreales</taxon>
        <taxon>Hypocreaceae</taxon>
        <taxon>Trichoderma</taxon>
    </lineage>
</organism>
<gene>
    <name evidence="2" type="ORF">H0G86_005143</name>
</gene>
<protein>
    <recommendedName>
        <fullName evidence="4">Lysine-specific metallo-endopeptidase domain-containing protein</fullName>
    </recommendedName>
</protein>
<feature type="chain" id="PRO_5034014021" description="Lysine-specific metallo-endopeptidase domain-containing protein" evidence="1">
    <location>
        <begin position="24"/>
        <end position="420"/>
    </location>
</feature>
<dbReference type="AlphaFoldDB" id="A0A8G0L8Z5"/>
<dbReference type="EMBL" id="CP075866">
    <property type="protein sequence ID" value="QYS97942.1"/>
    <property type="molecule type" value="Genomic_DNA"/>
</dbReference>
<proteinExistence type="predicted"/>
<evidence type="ECO:0000313" key="2">
    <source>
        <dbReference type="EMBL" id="QYS97942.1"/>
    </source>
</evidence>
<accession>A0A8G0L8Z5</accession>
<sequence length="420" mass="47590">MKRSLLPFVQLFVLLGLVLVTSSLPTDHPITDRTTSSKIRSRGNKDAFQNCRNGRIAPYIEQAFEDAELILGNAFDMMDLLIPLFYADGTGLLLPDKATKQGRTFDEDNVFSTYSFLIRRLYFPDNPDWNRGNMDAMLHTRTMLFTMKYTIQQYLLGNHISGQPKLQMYCDETEYMFEYNDRGTRYIDDYPQATNPYNGVYFVSRAVGSHSAHTGYIWVGVTEICEEFRGQTHRNIGSLVIPTLDVYAYVENPSPQNLDETLTLCPARSDQWITAESNSVMDGLELRRLHVPTNSEPNAYQKAALDKLTYQKSDIGWLGQFLVTTLIHELSHTEAFTPKGIQQKDIECLASGEPVITSGSIQCLYSVAKGTDGLDPDTNTPQGHLDAEALTLFALALWANSATWWKSYEARRRQKDPQPQ</sequence>
<evidence type="ECO:0000313" key="3">
    <source>
        <dbReference type="Proteomes" id="UP000826661"/>
    </source>
</evidence>
<feature type="signal peptide" evidence="1">
    <location>
        <begin position="1"/>
        <end position="23"/>
    </location>
</feature>
<reference evidence="2 3" key="1">
    <citation type="journal article" date="2021" name="BMC Genomics">
        <title>Telomere-to-telomere genome assembly of asparaginase-producing Trichoderma simmonsii.</title>
        <authorList>
            <person name="Chung D."/>
            <person name="Kwon Y.M."/>
            <person name="Yang Y."/>
        </authorList>
    </citation>
    <scope>NUCLEOTIDE SEQUENCE [LARGE SCALE GENOMIC DNA]</scope>
    <source>
        <strain evidence="2 3">GH-Sj1</strain>
    </source>
</reference>